<keyword evidence="2" id="KW-0418">Kinase</keyword>
<dbReference type="PANTHER" id="PTHR47985">
    <property type="entry name" value="OS07G0668900 PROTEIN"/>
    <property type="match status" value="1"/>
</dbReference>
<reference evidence="6" key="1">
    <citation type="journal article" date="2016" name="Nat. Genet.">
        <title>A high-quality carrot genome assembly provides new insights into carotenoid accumulation and asterid genome evolution.</title>
        <authorList>
            <person name="Iorizzo M."/>
            <person name="Ellison S."/>
            <person name="Senalik D."/>
            <person name="Zeng P."/>
            <person name="Satapoomin P."/>
            <person name="Huang J."/>
            <person name="Bowman M."/>
            <person name="Iovene M."/>
            <person name="Sanseverino W."/>
            <person name="Cavagnaro P."/>
            <person name="Yildiz M."/>
            <person name="Macko-Podgorni A."/>
            <person name="Moranska E."/>
            <person name="Grzebelus E."/>
            <person name="Grzebelus D."/>
            <person name="Ashrafi H."/>
            <person name="Zheng Z."/>
            <person name="Cheng S."/>
            <person name="Spooner D."/>
            <person name="Van Deynze A."/>
            <person name="Simon P."/>
        </authorList>
    </citation>
    <scope>NUCLEOTIDE SEQUENCE [LARGE SCALE GENOMIC DNA]</scope>
    <source>
        <tissue evidence="6">Leaf</tissue>
    </source>
</reference>
<evidence type="ECO:0000313" key="6">
    <source>
        <dbReference type="EMBL" id="KZN07302.1"/>
    </source>
</evidence>
<evidence type="ECO:0000256" key="2">
    <source>
        <dbReference type="ARBA" id="ARBA00022527"/>
    </source>
</evidence>
<dbReference type="SUPFAM" id="SSF56112">
    <property type="entry name" value="Protein kinase-like (PK-like)"/>
    <property type="match status" value="1"/>
</dbReference>
<dbReference type="PANTHER" id="PTHR47985:SF92">
    <property type="entry name" value="SERINE_THREONINE-PROTEIN KINASE PBL23-RELATED"/>
    <property type="match status" value="1"/>
</dbReference>
<evidence type="ECO:0000256" key="4">
    <source>
        <dbReference type="PROSITE-ProRule" id="PRU10141"/>
    </source>
</evidence>
<dbReference type="PROSITE" id="PS00107">
    <property type="entry name" value="PROTEIN_KINASE_ATP"/>
    <property type="match status" value="1"/>
</dbReference>
<evidence type="ECO:0008006" key="7">
    <source>
        <dbReference type="Google" id="ProtNLM"/>
    </source>
</evidence>
<accession>A0A166F3Q1</accession>
<keyword evidence="3" id="KW-0472">Membrane</keyword>
<comment type="caution">
    <text evidence="6">The sequence shown here is derived from an EMBL/GenBank/DDBJ whole genome shotgun (WGS) entry which is preliminary data.</text>
</comment>
<evidence type="ECO:0000256" key="5">
    <source>
        <dbReference type="SAM" id="MobiDB-lite"/>
    </source>
</evidence>
<feature type="region of interest" description="Disordered" evidence="5">
    <location>
        <begin position="1"/>
        <end position="28"/>
    </location>
</feature>
<sequence>MSSRPTKSSILDTEHSKNARKKGQADECTPIARSRSMLPASSKQRMIAEDVLKHEKVKIVPQVYTFRELAAATENFHPELQLGEGGFGRVYKGKDTRTNEIVAVKQLDRNGYQGNREFLAEATPQFKDKRKFKLIADPLLKDKYPVKGLYQALAVASMCLQQEANTRPLISDVVTALEYLSMENFGETDEIITTADYELASGFEITDDDNDFVDCPTSSPDTTQ</sequence>
<protein>
    <recommendedName>
        <fullName evidence="7">Protein kinase domain-containing protein</fullName>
    </recommendedName>
</protein>
<feature type="compositionally biased region" description="Polar residues" evidence="5">
    <location>
        <begin position="1"/>
        <end position="11"/>
    </location>
</feature>
<dbReference type="GO" id="GO:0004674">
    <property type="term" value="F:protein serine/threonine kinase activity"/>
    <property type="evidence" value="ECO:0007669"/>
    <property type="project" value="UniProtKB-KW"/>
</dbReference>
<evidence type="ECO:0000256" key="1">
    <source>
        <dbReference type="ARBA" id="ARBA00004370"/>
    </source>
</evidence>
<keyword evidence="4" id="KW-0547">Nucleotide-binding</keyword>
<keyword evidence="2" id="KW-0808">Transferase</keyword>
<proteinExistence type="predicted"/>
<gene>
    <name evidence="6" type="ORF">DCAR_008139</name>
</gene>
<dbReference type="AlphaFoldDB" id="A0A166F3Q1"/>
<comment type="subcellular location">
    <subcellularLocation>
        <location evidence="1">Membrane</location>
    </subcellularLocation>
</comment>
<dbReference type="EMBL" id="LNRQ01000002">
    <property type="protein sequence ID" value="KZN07302.1"/>
    <property type="molecule type" value="Genomic_DNA"/>
</dbReference>
<keyword evidence="4" id="KW-0067">ATP-binding</keyword>
<keyword evidence="2" id="KW-0723">Serine/threonine-protein kinase</keyword>
<feature type="binding site" evidence="4">
    <location>
        <position position="105"/>
    </location>
    <ligand>
        <name>ATP</name>
        <dbReference type="ChEBI" id="CHEBI:30616"/>
    </ligand>
</feature>
<organism evidence="6">
    <name type="scientific">Daucus carota subsp. sativus</name>
    <name type="common">Carrot</name>
    <dbReference type="NCBI Taxonomy" id="79200"/>
    <lineage>
        <taxon>Eukaryota</taxon>
        <taxon>Viridiplantae</taxon>
        <taxon>Streptophyta</taxon>
        <taxon>Embryophyta</taxon>
        <taxon>Tracheophyta</taxon>
        <taxon>Spermatophyta</taxon>
        <taxon>Magnoliopsida</taxon>
        <taxon>eudicotyledons</taxon>
        <taxon>Gunneridae</taxon>
        <taxon>Pentapetalae</taxon>
        <taxon>asterids</taxon>
        <taxon>campanulids</taxon>
        <taxon>Apiales</taxon>
        <taxon>Apiaceae</taxon>
        <taxon>Apioideae</taxon>
        <taxon>Scandiceae</taxon>
        <taxon>Daucinae</taxon>
        <taxon>Daucus</taxon>
        <taxon>Daucus sect. Daucus</taxon>
    </lineage>
</organism>
<evidence type="ECO:0000256" key="3">
    <source>
        <dbReference type="ARBA" id="ARBA00023136"/>
    </source>
</evidence>
<dbReference type="Gramene" id="KZN07302">
    <property type="protein sequence ID" value="KZN07302"/>
    <property type="gene ID" value="DCAR_008139"/>
</dbReference>
<dbReference type="OMA" id="FHCADSS"/>
<dbReference type="GO" id="GO:0005524">
    <property type="term" value="F:ATP binding"/>
    <property type="evidence" value="ECO:0007669"/>
    <property type="project" value="UniProtKB-UniRule"/>
</dbReference>
<name>A0A166F3Q1_DAUCS</name>
<dbReference type="InterPro" id="IPR011009">
    <property type="entry name" value="Kinase-like_dom_sf"/>
</dbReference>
<dbReference type="GO" id="GO:0016020">
    <property type="term" value="C:membrane"/>
    <property type="evidence" value="ECO:0007669"/>
    <property type="project" value="UniProtKB-SubCell"/>
</dbReference>
<dbReference type="InterPro" id="IPR017441">
    <property type="entry name" value="Protein_kinase_ATP_BS"/>
</dbReference>
<dbReference type="Gene3D" id="3.30.200.20">
    <property type="entry name" value="Phosphorylase Kinase, domain 1"/>
    <property type="match status" value="1"/>
</dbReference>